<evidence type="ECO:0000313" key="1">
    <source>
        <dbReference type="EMBL" id="PWN52791.1"/>
    </source>
</evidence>
<name>A0ACD0P421_9BASI</name>
<gene>
    <name evidence="1" type="ORF">IE53DRAFT_384765</name>
</gene>
<sequence>MTEANPTVVPALAATSNVTQPLQPTSEDRSSQPAAAAQPTDSTTTTTTTSSSSSSSPATPDALTATNPGVMESKSESSASRSSVDEAERETDHPRSTSAATADQLPKVDEKSSSSSSSSSLHPTQASTAAAPNPSSQVAIKMEKDAESFSSDSGRSSSSTSSKPRKRRGANKDGESAPVNKVGLKELFRFATKWDHFFNFCGIIAASAAGAAQPLMTIVFGNLTTAFLKFSSAVGEAPDVVADARSTLRSTVNKDALLLVYIGIAMLAATYIYMAAWVYTGEEITRRIREAYLQAILRQDIAYFDILGAGEVTTRIQTDIQLIQEGISDKIPMSVMFIATFVTGFIVAYVRSWKLALAMTSIIPCIIIAGIVMNMFVARLQQAELNHISKAATIAEEGLATVRTAKAFGIEHKLVELYNEPNKEATTKGVSKAIVSGAGLGVFFFVIYSGYALAFYFGSKLIASGEIPSGVVMNVIFSILIGAFSMAMMAPNMQALSYALGAGGKIFETIDRVPPIDSSDPSGLKPETCIGEITVRNVDFTYPARPEVQILKDYSLDIPAGKVTALVGASGSGKSTIVSLVERFYDPDAGSIGIDGNNIKDLNLKWLRTKIGLVSQEPTLFATSIRKNIEYGLINTEFEHASDDEKLKLVIDAAEKANAHGFISLLPEGYDTLVGERGFLLSGGQKQRLAIARAIIKNPKILLLDEATSALDTQSEAVVQDALERASQGRTTITIAHRLSTIKSADNIVVMGKGIIIEQGKHDELLERGGAYASLVNSQKIRANTASTNIYDDLDEQLQQQQQQQQEGKATDGEDRKKQIRAEAKAEMPAGLERAGSRLSLASAILRRKQEDKEAQGGGEEDEKVYNIFYLLYRLAMVNREYIVSLYLPGFIAAACSGAVYPAFSILFGRALQNFSRCSQPLGETCPEPLNSIMKHEANLNALYFFIIAILATACVGIQTHTLMLASTILMERLRRLSLAAYFRADVAYFDEDGHSSGSLTNSLADNAQKINGLVGVTLGTIIQSISTLVVGAIIALAYGWKLALVVIACMPLTLSAGFVRLKLVVLKDAKIKKAHEGSAQRACEAASAIRTVASLTREENCLAIYKEELKGPGKITRNTAFYGNFLYALSQALSFWVIALGFWYGSGLLADGTYSSGQFFTIFTAVVFGSLQAGNVFNFVPDISNAKTAASDIVRLLDMRPEIDSESDEGKPMETCQGHVKLESVHFRYPTRPSVRVLRGLDIDIRPGTYCALVGGSGCGKSTTIQLIERFYDPVAGKVTIDGQDISQLNLSSMRRHIALVSQEPTLYDGTIGFNLALGAFEDSDKVTLEQMREAASQANILDFIESLPDKFDTQVGGKGTQLSGGQKQRIAIARALIRNPKILLLDEATSALDSDSESVVQAALDKASKGRTTIAIAHRLSTISRADRIFCLKDGVVAEAGDHKSLMALGGIYADLVAMQELQKEE</sequence>
<dbReference type="Proteomes" id="UP000245626">
    <property type="component" value="Unassembled WGS sequence"/>
</dbReference>
<keyword evidence="2" id="KW-1185">Reference proteome</keyword>
<protein>
    <submittedName>
        <fullName evidence="1">Leptomycin B resistance protein pmd1</fullName>
    </submittedName>
</protein>
<evidence type="ECO:0000313" key="2">
    <source>
        <dbReference type="Proteomes" id="UP000245626"/>
    </source>
</evidence>
<dbReference type="EMBL" id="KZ819758">
    <property type="protein sequence ID" value="PWN52791.1"/>
    <property type="molecule type" value="Genomic_DNA"/>
</dbReference>
<reference evidence="1 2" key="1">
    <citation type="journal article" date="2018" name="Mol. Biol. Evol.">
        <title>Broad Genomic Sampling Reveals a Smut Pathogenic Ancestry of the Fungal Clade Ustilaginomycotina.</title>
        <authorList>
            <person name="Kijpornyongpan T."/>
            <person name="Mondo S.J."/>
            <person name="Barry K."/>
            <person name="Sandor L."/>
            <person name="Lee J."/>
            <person name="Lipzen A."/>
            <person name="Pangilinan J."/>
            <person name="LaButti K."/>
            <person name="Hainaut M."/>
            <person name="Henrissat B."/>
            <person name="Grigoriev I.V."/>
            <person name="Spatafora J.W."/>
            <person name="Aime M.C."/>
        </authorList>
    </citation>
    <scope>NUCLEOTIDE SEQUENCE [LARGE SCALE GENOMIC DNA]</scope>
    <source>
        <strain evidence="1 2">SA 807</strain>
    </source>
</reference>
<accession>A0ACD0P421</accession>
<proteinExistence type="predicted"/>
<organism evidence="1 2">
    <name type="scientific">Violaceomyces palustris</name>
    <dbReference type="NCBI Taxonomy" id="1673888"/>
    <lineage>
        <taxon>Eukaryota</taxon>
        <taxon>Fungi</taxon>
        <taxon>Dikarya</taxon>
        <taxon>Basidiomycota</taxon>
        <taxon>Ustilaginomycotina</taxon>
        <taxon>Ustilaginomycetes</taxon>
        <taxon>Violaceomycetales</taxon>
        <taxon>Violaceomycetaceae</taxon>
        <taxon>Violaceomyces</taxon>
    </lineage>
</organism>